<protein>
    <recommendedName>
        <fullName evidence="2">GPI ethanolamine phosphate transferase 2 C-terminal domain-containing protein</fullName>
    </recommendedName>
</protein>
<dbReference type="SUPFAM" id="SSF53649">
    <property type="entry name" value="Alkaline phosphatase-like"/>
    <property type="match status" value="1"/>
</dbReference>
<dbReference type="Pfam" id="PF19316">
    <property type="entry name" value="PIGO_PIGG"/>
    <property type="match status" value="1"/>
</dbReference>
<feature type="transmembrane region" description="Helical" evidence="1">
    <location>
        <begin position="441"/>
        <end position="460"/>
    </location>
</feature>
<dbReference type="InterPro" id="IPR045687">
    <property type="entry name" value="PIGG/GPI7_C"/>
</dbReference>
<feature type="transmembrane region" description="Helical" evidence="1">
    <location>
        <begin position="363"/>
        <end position="383"/>
    </location>
</feature>
<dbReference type="EMBL" id="JBJKFK010002706">
    <property type="protein sequence ID" value="KAL3310701.1"/>
    <property type="molecule type" value="Genomic_DNA"/>
</dbReference>
<evidence type="ECO:0000313" key="3">
    <source>
        <dbReference type="EMBL" id="KAL3310701.1"/>
    </source>
</evidence>
<sequence>MDKWPVFQQLARENKLFCEYSRIQAPSVTLPRIKAITSGRVPQFMDVLSNFGDNAMQSDTWLSILNQKGWKLRFFGDETWLRLFPKLFAQSDPVSSLFVTDFIEVDRNVTRHLKDTFPIRSSKEVVILHYLGLDHIGHVEGPRSESIPDKLTEMNSAITQVVNSLGSSSDWLLIVTGDHGMANEGGHGGASHEELITPLLYASPLFALGNGSSVLRPSCRPDAREMGSQQDISSVIALATGLNPLFGSLGLVYPSLAASFFKQNPEEIAKFYRAELIRFMQKLDCDESGKCENEIEMPETTMTKLLLAREHLKHDMERHCHKDDSFNLCESSRLADLLKHSKETFEALRIAQEHFIRHSTEVFLPQMLIFSALMWFVNCYVWLRFLKYVFLKMEQTLPTIKEQQWSSSPWVKGLLKFSLLIILGHAFILLSSSFVEEEHQFWYSCSTALTLLTMMPLLVWHYRHKFISKRLFLGDLFYGTLLMATDRFLRLLHNTGDKWRHLEDLSDWFYQ</sequence>
<name>A0ABD2PXZ4_9PLAT</name>
<accession>A0ABD2PXZ4</accession>
<dbReference type="InterPro" id="IPR017850">
    <property type="entry name" value="Alkaline_phosphatase_core_sf"/>
</dbReference>
<comment type="caution">
    <text evidence="3">The sequence shown here is derived from an EMBL/GenBank/DDBJ whole genome shotgun (WGS) entry which is preliminary data.</text>
</comment>
<evidence type="ECO:0000259" key="2">
    <source>
        <dbReference type="Pfam" id="PF19316"/>
    </source>
</evidence>
<gene>
    <name evidence="3" type="ORF">Ciccas_010727</name>
</gene>
<feature type="transmembrane region" description="Helical" evidence="1">
    <location>
        <begin position="414"/>
        <end position="435"/>
    </location>
</feature>
<dbReference type="InterPro" id="IPR039527">
    <property type="entry name" value="PIGG/GPI7"/>
</dbReference>
<keyword evidence="4" id="KW-1185">Reference proteome</keyword>
<reference evidence="3 4" key="1">
    <citation type="submission" date="2024-11" db="EMBL/GenBank/DDBJ databases">
        <title>Adaptive evolution of stress response genes in parasites aligns with host niche diversity.</title>
        <authorList>
            <person name="Hahn C."/>
            <person name="Resl P."/>
        </authorList>
    </citation>
    <scope>NUCLEOTIDE SEQUENCE [LARGE SCALE GENOMIC DNA]</scope>
    <source>
        <strain evidence="3">EGGRZ-B1_66</strain>
        <tissue evidence="3">Body</tissue>
    </source>
</reference>
<dbReference type="AlphaFoldDB" id="A0ABD2PXZ4"/>
<evidence type="ECO:0000256" key="1">
    <source>
        <dbReference type="SAM" id="Phobius"/>
    </source>
</evidence>
<keyword evidence="1" id="KW-1133">Transmembrane helix</keyword>
<dbReference type="PANTHER" id="PTHR23072">
    <property type="entry name" value="PHOSPHATIDYLINOSITOL GLYCAN-RELATED"/>
    <property type="match status" value="1"/>
</dbReference>
<keyword evidence="1" id="KW-0472">Membrane</keyword>
<dbReference type="InterPro" id="IPR002591">
    <property type="entry name" value="Phosphodiest/P_Trfase"/>
</dbReference>
<organism evidence="3 4">
    <name type="scientific">Cichlidogyrus casuarinus</name>
    <dbReference type="NCBI Taxonomy" id="1844966"/>
    <lineage>
        <taxon>Eukaryota</taxon>
        <taxon>Metazoa</taxon>
        <taxon>Spiralia</taxon>
        <taxon>Lophotrochozoa</taxon>
        <taxon>Platyhelminthes</taxon>
        <taxon>Monogenea</taxon>
        <taxon>Monopisthocotylea</taxon>
        <taxon>Dactylogyridea</taxon>
        <taxon>Ancyrocephalidae</taxon>
        <taxon>Cichlidogyrus</taxon>
    </lineage>
</organism>
<dbReference type="PANTHER" id="PTHR23072:SF0">
    <property type="entry name" value="GPI ETHANOLAMINE PHOSPHATE TRANSFERASE 2"/>
    <property type="match status" value="1"/>
</dbReference>
<proteinExistence type="predicted"/>
<dbReference type="Gene3D" id="3.40.720.10">
    <property type="entry name" value="Alkaline Phosphatase, subunit A"/>
    <property type="match status" value="1"/>
</dbReference>
<dbReference type="Pfam" id="PF01663">
    <property type="entry name" value="Phosphodiest"/>
    <property type="match status" value="1"/>
</dbReference>
<keyword evidence="1" id="KW-0812">Transmembrane</keyword>
<feature type="domain" description="GPI ethanolamine phosphate transferase 2 C-terminal" evidence="2">
    <location>
        <begin position="417"/>
        <end position="505"/>
    </location>
</feature>
<dbReference type="Proteomes" id="UP001626550">
    <property type="component" value="Unassembled WGS sequence"/>
</dbReference>
<evidence type="ECO:0000313" key="4">
    <source>
        <dbReference type="Proteomes" id="UP001626550"/>
    </source>
</evidence>